<dbReference type="EMBL" id="CP036281">
    <property type="protein sequence ID" value="QDU81132.1"/>
    <property type="molecule type" value="Genomic_DNA"/>
</dbReference>
<name>A0A518CPI3_9PLAN</name>
<dbReference type="RefSeq" id="WP_144996344.1">
    <property type="nucleotide sequence ID" value="NZ_CP036281.1"/>
</dbReference>
<sequence precursor="true">MFRLSLIVVTCFCVCLQLTAAEKPKTIETEIALLEMTLSAEDAERITEKQPTLADPKAWLTWAEKQKVLKTVYRVTIRAMQDQPTSVHIATPVSDDLPKELDELKAGFSVDLKSKIKPEGIVSVINAQNLVVGEWKKAELAPRLNAFGINTVVIAKDGERILLAGPHLQIGQLKQGDLVVTLKPRVKSQQ</sequence>
<keyword evidence="3" id="KW-1185">Reference proteome</keyword>
<keyword evidence="1" id="KW-0732">Signal</keyword>
<gene>
    <name evidence="2" type="ORF">Pla110_28690</name>
</gene>
<dbReference type="AlphaFoldDB" id="A0A518CPI3"/>
<dbReference type="Proteomes" id="UP000317178">
    <property type="component" value="Chromosome"/>
</dbReference>
<dbReference type="KEGG" id="plon:Pla110_28690"/>
<organism evidence="2 3">
    <name type="scientific">Polystyrenella longa</name>
    <dbReference type="NCBI Taxonomy" id="2528007"/>
    <lineage>
        <taxon>Bacteria</taxon>
        <taxon>Pseudomonadati</taxon>
        <taxon>Planctomycetota</taxon>
        <taxon>Planctomycetia</taxon>
        <taxon>Planctomycetales</taxon>
        <taxon>Planctomycetaceae</taxon>
        <taxon>Polystyrenella</taxon>
    </lineage>
</organism>
<reference evidence="2 3" key="1">
    <citation type="submission" date="2019-02" db="EMBL/GenBank/DDBJ databases">
        <title>Deep-cultivation of Planctomycetes and their phenomic and genomic characterization uncovers novel biology.</title>
        <authorList>
            <person name="Wiegand S."/>
            <person name="Jogler M."/>
            <person name="Boedeker C."/>
            <person name="Pinto D."/>
            <person name="Vollmers J."/>
            <person name="Rivas-Marin E."/>
            <person name="Kohn T."/>
            <person name="Peeters S.H."/>
            <person name="Heuer A."/>
            <person name="Rast P."/>
            <person name="Oberbeckmann S."/>
            <person name="Bunk B."/>
            <person name="Jeske O."/>
            <person name="Meyerdierks A."/>
            <person name="Storesund J.E."/>
            <person name="Kallscheuer N."/>
            <person name="Luecker S."/>
            <person name="Lage O.M."/>
            <person name="Pohl T."/>
            <person name="Merkel B.J."/>
            <person name="Hornburger P."/>
            <person name="Mueller R.-W."/>
            <person name="Bruemmer F."/>
            <person name="Labrenz M."/>
            <person name="Spormann A.M."/>
            <person name="Op den Camp H."/>
            <person name="Overmann J."/>
            <person name="Amann R."/>
            <person name="Jetten M.S.M."/>
            <person name="Mascher T."/>
            <person name="Medema M.H."/>
            <person name="Devos D.P."/>
            <person name="Kaster A.-K."/>
            <person name="Ovreas L."/>
            <person name="Rohde M."/>
            <person name="Galperin M.Y."/>
            <person name="Jogler C."/>
        </authorList>
    </citation>
    <scope>NUCLEOTIDE SEQUENCE [LARGE SCALE GENOMIC DNA]</scope>
    <source>
        <strain evidence="2 3">Pla110</strain>
    </source>
</reference>
<evidence type="ECO:0000256" key="1">
    <source>
        <dbReference type="SAM" id="SignalP"/>
    </source>
</evidence>
<feature type="chain" id="PRO_5021912368" description="Preprotein translocase subunit SecD" evidence="1">
    <location>
        <begin position="21"/>
        <end position="190"/>
    </location>
</feature>
<protein>
    <recommendedName>
        <fullName evidence="4">Preprotein translocase subunit SecD</fullName>
    </recommendedName>
</protein>
<evidence type="ECO:0000313" key="3">
    <source>
        <dbReference type="Proteomes" id="UP000317178"/>
    </source>
</evidence>
<accession>A0A518CPI3</accession>
<evidence type="ECO:0008006" key="4">
    <source>
        <dbReference type="Google" id="ProtNLM"/>
    </source>
</evidence>
<evidence type="ECO:0000313" key="2">
    <source>
        <dbReference type="EMBL" id="QDU81132.1"/>
    </source>
</evidence>
<proteinExistence type="predicted"/>
<feature type="signal peptide" evidence="1">
    <location>
        <begin position="1"/>
        <end position="20"/>
    </location>
</feature>